<protein>
    <submittedName>
        <fullName evidence="1">Uncharacterized protein</fullName>
    </submittedName>
</protein>
<gene>
    <name evidence="1" type="ORF">Golob_023795</name>
</gene>
<sequence>MGYGCGLVIGFSIGYIALNEFGNKWMTSFIQNWN</sequence>
<evidence type="ECO:0000313" key="1">
    <source>
        <dbReference type="EMBL" id="MBA0576693.1"/>
    </source>
</evidence>
<proteinExistence type="predicted"/>
<reference evidence="1 2" key="1">
    <citation type="journal article" date="2019" name="Genome Biol. Evol.">
        <title>Insights into the evolution of the New World diploid cottons (Gossypium, subgenus Houzingenia) based on genome sequencing.</title>
        <authorList>
            <person name="Grover C.E."/>
            <person name="Arick M.A. 2nd"/>
            <person name="Thrash A."/>
            <person name="Conover J.L."/>
            <person name="Sanders W.S."/>
            <person name="Peterson D.G."/>
            <person name="Frelichowski J.E."/>
            <person name="Scheffler J.A."/>
            <person name="Scheffler B.E."/>
            <person name="Wendel J.F."/>
        </authorList>
    </citation>
    <scope>NUCLEOTIDE SEQUENCE [LARGE SCALE GENOMIC DNA]</scope>
    <source>
        <strain evidence="1">157</strain>
        <tissue evidence="1">Leaf</tissue>
    </source>
</reference>
<name>A0A7J8NIJ8_9ROSI</name>
<comment type="caution">
    <text evidence="1">The sequence shown here is derived from an EMBL/GenBank/DDBJ whole genome shotgun (WGS) entry which is preliminary data.</text>
</comment>
<evidence type="ECO:0000313" key="2">
    <source>
        <dbReference type="Proteomes" id="UP000593572"/>
    </source>
</evidence>
<organism evidence="1 2">
    <name type="scientific">Gossypium lobatum</name>
    <dbReference type="NCBI Taxonomy" id="34289"/>
    <lineage>
        <taxon>Eukaryota</taxon>
        <taxon>Viridiplantae</taxon>
        <taxon>Streptophyta</taxon>
        <taxon>Embryophyta</taxon>
        <taxon>Tracheophyta</taxon>
        <taxon>Spermatophyta</taxon>
        <taxon>Magnoliopsida</taxon>
        <taxon>eudicotyledons</taxon>
        <taxon>Gunneridae</taxon>
        <taxon>Pentapetalae</taxon>
        <taxon>rosids</taxon>
        <taxon>malvids</taxon>
        <taxon>Malvales</taxon>
        <taxon>Malvaceae</taxon>
        <taxon>Malvoideae</taxon>
        <taxon>Gossypium</taxon>
    </lineage>
</organism>
<dbReference type="AlphaFoldDB" id="A0A7J8NIJ8"/>
<keyword evidence="2" id="KW-1185">Reference proteome</keyword>
<dbReference type="Proteomes" id="UP000593572">
    <property type="component" value="Unassembled WGS sequence"/>
</dbReference>
<accession>A0A7J8NIJ8</accession>
<dbReference type="EMBL" id="JABEZX010350882">
    <property type="protein sequence ID" value="MBA0576693.1"/>
    <property type="molecule type" value="Genomic_DNA"/>
</dbReference>